<gene>
    <name evidence="5" type="ORF">UXQ13_19965</name>
</gene>
<evidence type="ECO:0000256" key="3">
    <source>
        <dbReference type="SAM" id="MobiDB-lite"/>
    </source>
</evidence>
<dbReference type="InterPro" id="IPR043128">
    <property type="entry name" value="Rev_trsase/Diguanyl_cyclase"/>
</dbReference>
<protein>
    <recommendedName>
        <fullName evidence="4">UmuC domain-containing protein</fullName>
    </recommendedName>
</protein>
<organism evidence="5 6">
    <name type="scientific">Klenkia terrae</name>
    <dbReference type="NCBI Taxonomy" id="1052259"/>
    <lineage>
        <taxon>Bacteria</taxon>
        <taxon>Bacillati</taxon>
        <taxon>Actinomycetota</taxon>
        <taxon>Actinomycetes</taxon>
        <taxon>Geodermatophilales</taxon>
        <taxon>Geodermatophilaceae</taxon>
        <taxon>Klenkia</taxon>
    </lineage>
</organism>
<feature type="domain" description="UmuC" evidence="4">
    <location>
        <begin position="6"/>
        <end position="181"/>
    </location>
</feature>
<dbReference type="Gene3D" id="3.30.70.270">
    <property type="match status" value="1"/>
</dbReference>
<accession>A0ABU8EAV3</accession>
<dbReference type="InterPro" id="IPR043502">
    <property type="entry name" value="DNA/RNA_pol_sf"/>
</dbReference>
<dbReference type="Gene3D" id="1.10.150.20">
    <property type="entry name" value="5' to 3' exonuclease, C-terminal subdomain"/>
    <property type="match status" value="1"/>
</dbReference>
<evidence type="ECO:0000256" key="1">
    <source>
        <dbReference type="ARBA" id="ARBA00010945"/>
    </source>
</evidence>
<dbReference type="Proteomes" id="UP001373496">
    <property type="component" value="Unassembled WGS sequence"/>
</dbReference>
<dbReference type="PANTHER" id="PTHR45990:SF1">
    <property type="entry name" value="DNA REPAIR PROTEIN REV1"/>
    <property type="match status" value="1"/>
</dbReference>
<sequence length="347" mass="35960">MSPGPLLHADADSFFASVALRSRPELAGAPLAAVAHVFVASATYPARARGVRGGMSVQEALGRCPELVLVEVPHAEVEEVADALFDLFGECATAVEPGSVEEAFLDVGAAGWDDAVAAGHDLRRRAAAELGIPVSVGVGRTKLMAKLASRAAKPDGLHVLGVDREHELRSSLPVEEVWGVGRATRERLAVLGVHRLADVDGVQADRLQAVCGTAMARRLRSIRTGTDDAQVRPVSARTKLSAEGSTTGWDRADRSPAELAGTCVARLCRRAERAGLTGTELRISAAPRDGAPAVTLRRAGLPATADVTAWQAAAATLLATADLPPLAGLRVTVAGLSPVGAAPLTLF</sequence>
<name>A0ABU8EAV3_9ACTN</name>
<dbReference type="Pfam" id="PF00817">
    <property type="entry name" value="IMS"/>
    <property type="match status" value="1"/>
</dbReference>
<comment type="similarity">
    <text evidence="1">Belongs to the DNA polymerase type-Y family.</text>
</comment>
<reference evidence="5 6" key="1">
    <citation type="submission" date="2024-03" db="EMBL/GenBank/DDBJ databases">
        <title>Draft genome sequence of Klenkia terrae.</title>
        <authorList>
            <person name="Duangmal K."/>
            <person name="Chantavorakit T."/>
        </authorList>
    </citation>
    <scope>NUCLEOTIDE SEQUENCE [LARGE SCALE GENOMIC DNA]</scope>
    <source>
        <strain evidence="5 6">JCM 17786</strain>
    </source>
</reference>
<dbReference type="EMBL" id="JBAPLV010000028">
    <property type="protein sequence ID" value="MEI4280761.1"/>
    <property type="molecule type" value="Genomic_DNA"/>
</dbReference>
<proteinExistence type="inferred from homology"/>
<keyword evidence="6" id="KW-1185">Reference proteome</keyword>
<dbReference type="InterPro" id="IPR001126">
    <property type="entry name" value="UmuC"/>
</dbReference>
<comment type="function">
    <text evidence="2">Poorly processive, error-prone DNA polymerase involved in untargeted mutagenesis. Copies undamaged DNA at stalled replication forks, which arise in vivo from mismatched or misaligned primer ends. These misaligned primers can be extended by PolIV. Exhibits no 3'-5' exonuclease (proofreading) activity. May be involved in translesional synthesis, in conjunction with the beta clamp from PolIII.</text>
</comment>
<evidence type="ECO:0000256" key="2">
    <source>
        <dbReference type="ARBA" id="ARBA00025589"/>
    </source>
</evidence>
<dbReference type="PANTHER" id="PTHR45990">
    <property type="entry name" value="DNA REPAIR PROTEIN REV1"/>
    <property type="match status" value="1"/>
</dbReference>
<dbReference type="Gene3D" id="3.40.1170.60">
    <property type="match status" value="1"/>
</dbReference>
<feature type="region of interest" description="Disordered" evidence="3">
    <location>
        <begin position="228"/>
        <end position="253"/>
    </location>
</feature>
<evidence type="ECO:0000313" key="6">
    <source>
        <dbReference type="Proteomes" id="UP001373496"/>
    </source>
</evidence>
<dbReference type="PROSITE" id="PS50173">
    <property type="entry name" value="UMUC"/>
    <property type="match status" value="1"/>
</dbReference>
<evidence type="ECO:0000259" key="4">
    <source>
        <dbReference type="PROSITE" id="PS50173"/>
    </source>
</evidence>
<dbReference type="RefSeq" id="WP_225235105.1">
    <property type="nucleotide sequence ID" value="NZ_JBAPLV010000028.1"/>
</dbReference>
<dbReference type="SUPFAM" id="SSF56672">
    <property type="entry name" value="DNA/RNA polymerases"/>
    <property type="match status" value="1"/>
</dbReference>
<evidence type="ECO:0000313" key="5">
    <source>
        <dbReference type="EMBL" id="MEI4280761.1"/>
    </source>
</evidence>
<comment type="caution">
    <text evidence="5">The sequence shown here is derived from an EMBL/GenBank/DDBJ whole genome shotgun (WGS) entry which is preliminary data.</text>
</comment>